<gene>
    <name evidence="1" type="ORF">AN481_10140</name>
</gene>
<accession>A0A1B7VWZ5</accession>
<dbReference type="Proteomes" id="UP000092382">
    <property type="component" value="Unassembled WGS sequence"/>
</dbReference>
<reference evidence="1 2" key="1">
    <citation type="submission" date="2015-09" db="EMBL/GenBank/DDBJ databases">
        <title>Whole genome shotgun sequence assembly of Aphanizomenon flos-aquae UKL13.</title>
        <authorList>
            <person name="Driscoll C."/>
        </authorList>
    </citation>
    <scope>NUCLEOTIDE SEQUENCE [LARGE SCALE GENOMIC DNA]</scope>
    <source>
        <strain evidence="1">MDT13</strain>
    </source>
</reference>
<evidence type="ECO:0000313" key="1">
    <source>
        <dbReference type="EMBL" id="OBQ25431.1"/>
    </source>
</evidence>
<organism evidence="1 2">
    <name type="scientific">Aphanizomenon flos-aquae LD13</name>
    <dbReference type="NCBI Taxonomy" id="1710894"/>
    <lineage>
        <taxon>Bacteria</taxon>
        <taxon>Bacillati</taxon>
        <taxon>Cyanobacteriota</taxon>
        <taxon>Cyanophyceae</taxon>
        <taxon>Nostocales</taxon>
        <taxon>Aphanizomenonaceae</taxon>
        <taxon>Aphanizomenon</taxon>
    </lineage>
</organism>
<dbReference type="EMBL" id="LJOY01000029">
    <property type="protein sequence ID" value="OBQ25431.1"/>
    <property type="molecule type" value="Genomic_DNA"/>
</dbReference>
<proteinExistence type="predicted"/>
<sequence>MPYPIPDSPQEISALTKQPVDEELVAAVIAGVVKVVRNQGQSLDQLTTELLADDSMLDRQQRRWLSQLVAQAWEDFP</sequence>
<protein>
    <submittedName>
        <fullName evidence="1">Uncharacterized protein</fullName>
    </submittedName>
</protein>
<evidence type="ECO:0000313" key="2">
    <source>
        <dbReference type="Proteomes" id="UP000092382"/>
    </source>
</evidence>
<dbReference type="PATRIC" id="fig|1710894.3.peg.4095"/>
<name>A0A1B7VWZ5_APHFL</name>
<comment type="caution">
    <text evidence="1">The sequence shown here is derived from an EMBL/GenBank/DDBJ whole genome shotgun (WGS) entry which is preliminary data.</text>
</comment>
<dbReference type="AlphaFoldDB" id="A0A1B7VWZ5"/>
<dbReference type="STRING" id="1803587.GCA_001593825_02794"/>